<comment type="caution">
    <text evidence="1">The sequence shown here is derived from an EMBL/GenBank/DDBJ whole genome shotgun (WGS) entry which is preliminary data.</text>
</comment>
<evidence type="ECO:0000313" key="2">
    <source>
        <dbReference type="Proteomes" id="UP000315689"/>
    </source>
</evidence>
<dbReference type="EMBL" id="VMGK01000003">
    <property type="protein sequence ID" value="TSC93346.1"/>
    <property type="molecule type" value="Genomic_DNA"/>
</dbReference>
<dbReference type="Proteomes" id="UP000315689">
    <property type="component" value="Unassembled WGS sequence"/>
</dbReference>
<protein>
    <submittedName>
        <fullName evidence="1">Uncharacterized protein</fullName>
    </submittedName>
</protein>
<sequence>MESIIKPTKRLIGLLKNTNDLVDLSNFHFIYPIELLPMASLISEKSLEYIKPVDKNCQGYMKYFDFPNGLTRFSPKSHRFIQIYKFSASKADKRSLLDKSEILKNLIEICLSNIGSPRGAVSALNLAVDEIISNVEDHSEAKYGWINTQYYPKKDFLDMCILDRGITIAGKYKKVGKGFGSDLEALKNALEGESSKPEKIRGSGLPTFTNLITQAFDGEMIIISGNAIVYANKKSGPIVNKISVKWDGTIVAFRIPKNLESIDYTQYIDQ</sequence>
<accession>A0A554LKE2</accession>
<dbReference type="AlphaFoldDB" id="A0A554LKE2"/>
<gene>
    <name evidence="1" type="ORF">CEN89_129</name>
</gene>
<evidence type="ECO:0000313" key="1">
    <source>
        <dbReference type="EMBL" id="TSC93346.1"/>
    </source>
</evidence>
<name>A0A554LKE2_9BACT</name>
<proteinExistence type="predicted"/>
<organism evidence="1 2">
    <name type="scientific">Candidatus Berkelbacteria bacterium Licking1014_7</name>
    <dbReference type="NCBI Taxonomy" id="2017147"/>
    <lineage>
        <taxon>Bacteria</taxon>
        <taxon>Candidatus Berkelbacteria</taxon>
    </lineage>
</organism>
<reference evidence="1 2" key="1">
    <citation type="submission" date="2017-07" db="EMBL/GenBank/DDBJ databases">
        <title>Mechanisms for carbon and nitrogen cycling indicate functional differentiation within the Candidate Phyla Radiation.</title>
        <authorList>
            <person name="Danczak R.E."/>
            <person name="Johnston M.D."/>
            <person name="Kenah C."/>
            <person name="Slattery M."/>
            <person name="Wrighton K.C."/>
            <person name="Wilkins M.J."/>
        </authorList>
    </citation>
    <scope>NUCLEOTIDE SEQUENCE [LARGE SCALE GENOMIC DNA]</scope>
    <source>
        <strain evidence="1">Licking1014_7</strain>
    </source>
</reference>